<dbReference type="InterPro" id="IPR010359">
    <property type="entry name" value="IrrE_HExxH"/>
</dbReference>
<proteinExistence type="predicted"/>
<dbReference type="EMBL" id="JAIRBM010000009">
    <property type="protein sequence ID" value="MBZ6077358.1"/>
    <property type="molecule type" value="Genomic_DNA"/>
</dbReference>
<evidence type="ECO:0000259" key="1">
    <source>
        <dbReference type="Pfam" id="PF06114"/>
    </source>
</evidence>
<sequence>MPELLSGIPQWISPPGEIVARILAGKQVELDDFAFEVGLSTRDARGLIEGTIVIDDELASRLARVVGSTSSFWLRCEQSYRDDIQRNLAAYIDDDVKSWLKQLPLKEMAGLGWLKLYRDTIRQAEECFRFFGVIGLDDWRQQQSALLARVNFRTSLAFRSDPSATSAWLRWAEDKAESITCQPWDREAFAASLPAIRALSRNHHAERFLPKLREICADSGVAVVIAPTPKGCKASGATKLIRRRKAMIVLSFRYYSDDHFWFTFFHEAGHLILHTDQDLFLEEEDGEVDEREEQANTFAFDTLIPLDKQETMYSLPQRYEDYIEFALSIGIAPGIVVGQMQRLGHLPYDWLNKLKRRFKWKELYNNGVIP</sequence>
<dbReference type="Gene3D" id="1.10.260.40">
    <property type="entry name" value="lambda repressor-like DNA-binding domains"/>
    <property type="match status" value="1"/>
</dbReference>
<dbReference type="RefSeq" id="WP_224313721.1">
    <property type="nucleotide sequence ID" value="NZ_JAIRBM010000009.1"/>
</dbReference>
<evidence type="ECO:0000313" key="2">
    <source>
        <dbReference type="EMBL" id="MBZ6077358.1"/>
    </source>
</evidence>
<feature type="domain" description="IrrE N-terminal-like" evidence="1">
    <location>
        <begin position="241"/>
        <end position="322"/>
    </location>
</feature>
<dbReference type="SUPFAM" id="SSF47413">
    <property type="entry name" value="lambda repressor-like DNA-binding domains"/>
    <property type="match status" value="1"/>
</dbReference>
<reference evidence="2 3" key="1">
    <citation type="submission" date="2021-09" db="EMBL/GenBank/DDBJ databases">
        <title>The complete genome sequence of a new microorganism.</title>
        <authorList>
            <person name="Zi Z."/>
        </authorList>
    </citation>
    <scope>NUCLEOTIDE SEQUENCE [LARGE SCALE GENOMIC DNA]</scope>
    <source>
        <strain evidence="2 3">WGZ8</strain>
    </source>
</reference>
<dbReference type="Proteomes" id="UP000704176">
    <property type="component" value="Unassembled WGS sequence"/>
</dbReference>
<dbReference type="Gene3D" id="1.10.10.2910">
    <property type="match status" value="1"/>
</dbReference>
<dbReference type="Pfam" id="PF06114">
    <property type="entry name" value="Peptidase_M78"/>
    <property type="match status" value="1"/>
</dbReference>
<organism evidence="2 3">
    <name type="scientific">Microvirga puerhi</name>
    <dbReference type="NCBI Taxonomy" id="2876078"/>
    <lineage>
        <taxon>Bacteria</taxon>
        <taxon>Pseudomonadati</taxon>
        <taxon>Pseudomonadota</taxon>
        <taxon>Alphaproteobacteria</taxon>
        <taxon>Hyphomicrobiales</taxon>
        <taxon>Methylobacteriaceae</taxon>
        <taxon>Microvirga</taxon>
    </lineage>
</organism>
<name>A0ABS7VP82_9HYPH</name>
<keyword evidence="3" id="KW-1185">Reference proteome</keyword>
<accession>A0ABS7VP82</accession>
<gene>
    <name evidence="2" type="ORF">K9B37_13840</name>
</gene>
<evidence type="ECO:0000313" key="3">
    <source>
        <dbReference type="Proteomes" id="UP000704176"/>
    </source>
</evidence>
<comment type="caution">
    <text evidence="2">The sequence shown here is derived from an EMBL/GenBank/DDBJ whole genome shotgun (WGS) entry which is preliminary data.</text>
</comment>
<dbReference type="InterPro" id="IPR010982">
    <property type="entry name" value="Lambda_DNA-bd_dom_sf"/>
</dbReference>
<protein>
    <submittedName>
        <fullName evidence="2">ImmA/IrrE family metallo-endopeptidase</fullName>
    </submittedName>
</protein>